<comment type="caution">
    <text evidence="1">The sequence shown here is derived from an EMBL/GenBank/DDBJ whole genome shotgun (WGS) entry which is preliminary data.</text>
</comment>
<dbReference type="OrthoDB" id="10256055at2759"/>
<proteinExistence type="predicted"/>
<sequence length="112" mass="12118">MIGGGTVLRTGCGKIMKVRGQQMGRYIELQGLGPSGRWRRSSGRAVRGCDDTVLPPHLFLEVSSRYSFFGKQERLLAHMNQGIVDAGDIVMGSIDDTHLLTRGAATADDAKV</sequence>
<dbReference type="STRING" id="155417.A0A4Q4TN75"/>
<evidence type="ECO:0000313" key="2">
    <source>
        <dbReference type="Proteomes" id="UP000293360"/>
    </source>
</evidence>
<protein>
    <submittedName>
        <fullName evidence="1">Uncharacterized protein</fullName>
    </submittedName>
</protein>
<accession>A0A4Q4TN75</accession>
<dbReference type="Proteomes" id="UP000293360">
    <property type="component" value="Unassembled WGS sequence"/>
</dbReference>
<dbReference type="AlphaFoldDB" id="A0A4Q4TN75"/>
<reference evidence="1 2" key="1">
    <citation type="submission" date="2018-06" db="EMBL/GenBank/DDBJ databases">
        <title>Complete Genomes of Monosporascus.</title>
        <authorList>
            <person name="Robinson A.J."/>
            <person name="Natvig D.O."/>
        </authorList>
    </citation>
    <scope>NUCLEOTIDE SEQUENCE [LARGE SCALE GENOMIC DNA]</scope>
    <source>
        <strain evidence="1 2">CBS 110550</strain>
    </source>
</reference>
<evidence type="ECO:0000313" key="1">
    <source>
        <dbReference type="EMBL" id="RYP08645.1"/>
    </source>
</evidence>
<organism evidence="1 2">
    <name type="scientific">Monosporascus ibericus</name>
    <dbReference type="NCBI Taxonomy" id="155417"/>
    <lineage>
        <taxon>Eukaryota</taxon>
        <taxon>Fungi</taxon>
        <taxon>Dikarya</taxon>
        <taxon>Ascomycota</taxon>
        <taxon>Pezizomycotina</taxon>
        <taxon>Sordariomycetes</taxon>
        <taxon>Xylariomycetidae</taxon>
        <taxon>Xylariales</taxon>
        <taxon>Xylariales incertae sedis</taxon>
        <taxon>Monosporascus</taxon>
    </lineage>
</organism>
<name>A0A4Q4TN75_9PEZI</name>
<dbReference type="EMBL" id="QJNU01000057">
    <property type="protein sequence ID" value="RYP08645.1"/>
    <property type="molecule type" value="Genomic_DNA"/>
</dbReference>
<gene>
    <name evidence="1" type="ORF">DL764_001773</name>
</gene>
<keyword evidence="2" id="KW-1185">Reference proteome</keyword>